<gene>
    <name evidence="1" type="ORF">PR001_g24388</name>
</gene>
<dbReference type="AlphaFoldDB" id="A0A6A3IAX6"/>
<evidence type="ECO:0000313" key="1">
    <source>
        <dbReference type="EMBL" id="KAE8980016.1"/>
    </source>
</evidence>
<organism evidence="1 2">
    <name type="scientific">Phytophthora rubi</name>
    <dbReference type="NCBI Taxonomy" id="129364"/>
    <lineage>
        <taxon>Eukaryota</taxon>
        <taxon>Sar</taxon>
        <taxon>Stramenopiles</taxon>
        <taxon>Oomycota</taxon>
        <taxon>Peronosporomycetes</taxon>
        <taxon>Peronosporales</taxon>
        <taxon>Peronosporaceae</taxon>
        <taxon>Phytophthora</taxon>
    </lineage>
</organism>
<comment type="caution">
    <text evidence="1">The sequence shown here is derived from an EMBL/GenBank/DDBJ whole genome shotgun (WGS) entry which is preliminary data.</text>
</comment>
<name>A0A6A3IAX6_9STRA</name>
<proteinExistence type="predicted"/>
<protein>
    <submittedName>
        <fullName evidence="1">Uncharacterized protein</fullName>
    </submittedName>
</protein>
<sequence length="121" mass="13333">MDLGLKTQQVENHNALVMTNGYTVYFHTTPVLGILQALVVGVDVFHWTTLSRVSDADDMLTSGEIIFGGSIRTGVMNFAAHWMLENVMTAVRWENACVAPLSIQISAARRGWSQLSIPLLD</sequence>
<dbReference type="Proteomes" id="UP000429607">
    <property type="component" value="Unassembled WGS sequence"/>
</dbReference>
<reference evidence="1 2" key="1">
    <citation type="submission" date="2018-09" db="EMBL/GenBank/DDBJ databases">
        <title>Genomic investigation of the strawberry pathogen Phytophthora fragariae indicates pathogenicity is determined by transcriptional variation in three key races.</title>
        <authorList>
            <person name="Adams T.M."/>
            <person name="Armitage A.D."/>
            <person name="Sobczyk M.K."/>
            <person name="Bates H.J."/>
            <person name="Dunwell J.M."/>
            <person name="Nellist C.F."/>
            <person name="Harrison R.J."/>
        </authorList>
    </citation>
    <scope>NUCLEOTIDE SEQUENCE [LARGE SCALE GENOMIC DNA]</scope>
    <source>
        <strain evidence="1 2">SCRP249</strain>
    </source>
</reference>
<dbReference type="EMBL" id="QXFV01003098">
    <property type="protein sequence ID" value="KAE8980016.1"/>
    <property type="molecule type" value="Genomic_DNA"/>
</dbReference>
<accession>A0A6A3IAX6</accession>
<evidence type="ECO:0000313" key="2">
    <source>
        <dbReference type="Proteomes" id="UP000429607"/>
    </source>
</evidence>